<gene>
    <name evidence="1" type="ORF">ACFSB2_00080</name>
</gene>
<accession>A0ABW4JDQ4</accession>
<proteinExistence type="predicted"/>
<dbReference type="EMBL" id="JBHUCX010000001">
    <property type="protein sequence ID" value="MFD1673117.1"/>
    <property type="molecule type" value="Genomic_DNA"/>
</dbReference>
<evidence type="ECO:0000313" key="2">
    <source>
        <dbReference type="Proteomes" id="UP001597079"/>
    </source>
</evidence>
<organism evidence="1 2">
    <name type="scientific">Alicyclobacillus fodiniaquatilis</name>
    <dbReference type="NCBI Taxonomy" id="1661150"/>
    <lineage>
        <taxon>Bacteria</taxon>
        <taxon>Bacillati</taxon>
        <taxon>Bacillota</taxon>
        <taxon>Bacilli</taxon>
        <taxon>Bacillales</taxon>
        <taxon>Alicyclobacillaceae</taxon>
        <taxon>Alicyclobacillus</taxon>
    </lineage>
</organism>
<evidence type="ECO:0008006" key="3">
    <source>
        <dbReference type="Google" id="ProtNLM"/>
    </source>
</evidence>
<keyword evidence="2" id="KW-1185">Reference proteome</keyword>
<reference evidence="2" key="1">
    <citation type="journal article" date="2019" name="Int. J. Syst. Evol. Microbiol.">
        <title>The Global Catalogue of Microorganisms (GCM) 10K type strain sequencing project: providing services to taxonomists for standard genome sequencing and annotation.</title>
        <authorList>
            <consortium name="The Broad Institute Genomics Platform"/>
            <consortium name="The Broad Institute Genome Sequencing Center for Infectious Disease"/>
            <person name="Wu L."/>
            <person name="Ma J."/>
        </authorList>
    </citation>
    <scope>NUCLEOTIDE SEQUENCE [LARGE SCALE GENOMIC DNA]</scope>
    <source>
        <strain evidence="2">CGMCC 1.12286</strain>
    </source>
</reference>
<dbReference type="Proteomes" id="UP001597079">
    <property type="component" value="Unassembled WGS sequence"/>
</dbReference>
<sequence>MKRTACRLLVGIPIGLFLLGSMMAWSWSVRAEPLKMQVRHENVGQSRRLHLVFTHNTWYGKPIYRLTNQSSTILAHVSLESWSDESLPILYIGQQQPATWPSDAEALNHPPYLLAPEESLWFVGPRNPPVKFELHWLEGQSPKYEVVEAGEETKIN</sequence>
<protein>
    <recommendedName>
        <fullName evidence="3">DUF1850 domain-containing protein</fullName>
    </recommendedName>
</protein>
<name>A0ABW4JDQ4_9BACL</name>
<evidence type="ECO:0000313" key="1">
    <source>
        <dbReference type="EMBL" id="MFD1673117.1"/>
    </source>
</evidence>
<comment type="caution">
    <text evidence="1">The sequence shown here is derived from an EMBL/GenBank/DDBJ whole genome shotgun (WGS) entry which is preliminary data.</text>
</comment>
<dbReference type="RefSeq" id="WP_377940452.1">
    <property type="nucleotide sequence ID" value="NZ_JBHUCX010000001.1"/>
</dbReference>